<evidence type="ECO:0000313" key="2">
    <source>
        <dbReference type="Proteomes" id="UP000320212"/>
    </source>
</evidence>
<evidence type="ECO:0000313" key="1">
    <source>
        <dbReference type="EMBL" id="TVT93669.1"/>
    </source>
</evidence>
<dbReference type="RefSeq" id="WP_144859280.1">
    <property type="nucleotide sequence ID" value="NZ_VMTR01000159.1"/>
</dbReference>
<sequence length="136" mass="14577">MGFQEDAELIRKVIDAIQQPPAVISMTTEGVQGEGGDISNVTIAGVKGENMKAVDMEATGSGNISGVDIGELNACISDTSVTKRLETVEHLSKLLMLAEVGPEDHESKIQDSYTWLKENVPWVVSSLSGLRMFGLI</sequence>
<organism evidence="1 2">
    <name type="scientific">Haloferax volcanii</name>
    <name type="common">Halobacterium volcanii</name>
    <dbReference type="NCBI Taxonomy" id="2246"/>
    <lineage>
        <taxon>Archaea</taxon>
        <taxon>Methanobacteriati</taxon>
        <taxon>Methanobacteriota</taxon>
        <taxon>Stenosarchaea group</taxon>
        <taxon>Halobacteria</taxon>
        <taxon>Halobacteriales</taxon>
        <taxon>Haloferacaceae</taxon>
        <taxon>Haloferax</taxon>
    </lineage>
</organism>
<accession>A0A558G7D7</accession>
<gene>
    <name evidence="1" type="ORF">FQA18_16015</name>
</gene>
<dbReference type="AlphaFoldDB" id="A0A558G7D7"/>
<protein>
    <submittedName>
        <fullName evidence="1">Uncharacterized protein</fullName>
    </submittedName>
</protein>
<comment type="caution">
    <text evidence="1">The sequence shown here is derived from an EMBL/GenBank/DDBJ whole genome shotgun (WGS) entry which is preliminary data.</text>
</comment>
<name>A0A558G7D7_HALVO</name>
<dbReference type="Proteomes" id="UP000320212">
    <property type="component" value="Unassembled WGS sequence"/>
</dbReference>
<reference evidence="1 2" key="1">
    <citation type="submission" date="2019-07" db="EMBL/GenBank/DDBJ databases">
        <title>Draft genome sequence of Haloferax volcanii SS0101, isolated from salt farm in Samut Sakhon, Thailand.</title>
        <authorList>
            <person name="Wanthongcharoen S."/>
            <person name="Yamprayoonswat W."/>
            <person name="Ruangsuj P."/>
            <person name="Thongpramul N."/>
            <person name="Jumpathong W."/>
            <person name="Sittihan S."/>
            <person name="Kanjanavas P."/>
            <person name="Yasawong M."/>
        </authorList>
    </citation>
    <scope>NUCLEOTIDE SEQUENCE [LARGE SCALE GENOMIC DNA]</scope>
    <source>
        <strain evidence="1 2">SS0101</strain>
    </source>
</reference>
<proteinExistence type="predicted"/>
<dbReference type="EMBL" id="VMTR01000159">
    <property type="protein sequence ID" value="TVT93669.1"/>
    <property type="molecule type" value="Genomic_DNA"/>
</dbReference>